<keyword evidence="6" id="KW-1185">Reference proteome</keyword>
<dbReference type="SUPFAM" id="SSF50443">
    <property type="entry name" value="FucI/AraA C-terminal domain-like"/>
    <property type="match status" value="1"/>
</dbReference>
<dbReference type="Proteomes" id="UP000552709">
    <property type="component" value="Unassembled WGS sequence"/>
</dbReference>
<protein>
    <submittedName>
        <fullName evidence="5">L-arabinose isomerase</fullName>
    </submittedName>
</protein>
<dbReference type="InterPro" id="IPR024664">
    <property type="entry name" value="Ara_Isoase_C"/>
</dbReference>
<evidence type="ECO:0000256" key="2">
    <source>
        <dbReference type="ARBA" id="ARBA00023235"/>
    </source>
</evidence>
<keyword evidence="1" id="KW-0054">Arabinose catabolism</keyword>
<keyword evidence="2 5" id="KW-0413">Isomerase</keyword>
<dbReference type="GO" id="GO:0005829">
    <property type="term" value="C:cytosol"/>
    <property type="evidence" value="ECO:0007669"/>
    <property type="project" value="TreeGrafter"/>
</dbReference>
<evidence type="ECO:0000256" key="1">
    <source>
        <dbReference type="ARBA" id="ARBA00022935"/>
    </source>
</evidence>
<organism evidence="5 6">
    <name type="scientific">Deinococcus humi</name>
    <dbReference type="NCBI Taxonomy" id="662880"/>
    <lineage>
        <taxon>Bacteria</taxon>
        <taxon>Thermotogati</taxon>
        <taxon>Deinococcota</taxon>
        <taxon>Deinococci</taxon>
        <taxon>Deinococcales</taxon>
        <taxon>Deinococcaceae</taxon>
        <taxon>Deinococcus</taxon>
    </lineage>
</organism>
<reference evidence="5 6" key="1">
    <citation type="submission" date="2020-08" db="EMBL/GenBank/DDBJ databases">
        <title>Genomic Encyclopedia of Type Strains, Phase IV (KMG-IV): sequencing the most valuable type-strain genomes for metagenomic binning, comparative biology and taxonomic classification.</title>
        <authorList>
            <person name="Goeker M."/>
        </authorList>
    </citation>
    <scope>NUCLEOTIDE SEQUENCE [LARGE SCALE GENOMIC DNA]</scope>
    <source>
        <strain evidence="5 6">DSM 27939</strain>
    </source>
</reference>
<dbReference type="PANTHER" id="PTHR38464:SF1">
    <property type="entry name" value="L-ARABINOSE ISOMERASE"/>
    <property type="match status" value="1"/>
</dbReference>
<gene>
    <name evidence="5" type="ORF">HNQ08_004457</name>
</gene>
<dbReference type="Pfam" id="PF11762">
    <property type="entry name" value="Arabinose_Iso_C"/>
    <property type="match status" value="1"/>
</dbReference>
<accession>A0A7W8K0Q8</accession>
<dbReference type="InterPro" id="IPR004216">
    <property type="entry name" value="Fuc/Ara_isomerase_C"/>
</dbReference>
<dbReference type="GO" id="GO:0019569">
    <property type="term" value="P:L-arabinose catabolic process to D-xylulose 5-phosphate"/>
    <property type="evidence" value="ECO:0007669"/>
    <property type="project" value="TreeGrafter"/>
</dbReference>
<feature type="domain" description="L-arabinose isomerase C-terminal" evidence="4">
    <location>
        <begin position="1"/>
        <end position="65"/>
    </location>
</feature>
<sequence length="80" mass="8563">MFEAQQGPALNVSLADPGSRLNFIVNEVQAVDHPELPKLPAARAVWACKPDFKTACAGWIYAGGADRGFRGDCRCGTGRD</sequence>
<name>A0A7W8K0Q8_9DEIO</name>
<proteinExistence type="predicted"/>
<evidence type="ECO:0000313" key="6">
    <source>
        <dbReference type="Proteomes" id="UP000552709"/>
    </source>
</evidence>
<dbReference type="RefSeq" id="WP_229790171.1">
    <property type="nucleotide sequence ID" value="NZ_JACHFL010000017.1"/>
</dbReference>
<comment type="caution">
    <text evidence="5">The sequence shown here is derived from an EMBL/GenBank/DDBJ whole genome shotgun (WGS) entry which is preliminary data.</text>
</comment>
<dbReference type="EMBL" id="JACHFL010000017">
    <property type="protein sequence ID" value="MBB5365336.1"/>
    <property type="molecule type" value="Genomic_DNA"/>
</dbReference>
<dbReference type="InterPro" id="IPR003762">
    <property type="entry name" value="Lara_isomerase"/>
</dbReference>
<evidence type="ECO:0000313" key="5">
    <source>
        <dbReference type="EMBL" id="MBB5365336.1"/>
    </source>
</evidence>
<keyword evidence="3" id="KW-0119">Carbohydrate metabolism</keyword>
<evidence type="ECO:0000259" key="4">
    <source>
        <dbReference type="Pfam" id="PF11762"/>
    </source>
</evidence>
<dbReference type="PANTHER" id="PTHR38464">
    <property type="entry name" value="L-ARABINOSE ISOMERASE"/>
    <property type="match status" value="1"/>
</dbReference>
<dbReference type="AlphaFoldDB" id="A0A7W8K0Q8"/>
<evidence type="ECO:0000256" key="3">
    <source>
        <dbReference type="ARBA" id="ARBA00023277"/>
    </source>
</evidence>
<dbReference type="GO" id="GO:0008733">
    <property type="term" value="F:L-arabinose isomerase activity"/>
    <property type="evidence" value="ECO:0007669"/>
    <property type="project" value="InterPro"/>
</dbReference>